<dbReference type="InterPro" id="IPR005583">
    <property type="entry name" value="YaaA"/>
</dbReference>
<dbReference type="GO" id="GO:0005829">
    <property type="term" value="C:cytosol"/>
    <property type="evidence" value="ECO:0007669"/>
    <property type="project" value="TreeGrafter"/>
</dbReference>
<dbReference type="NCBIfam" id="NF002543">
    <property type="entry name" value="PRK02101.1-4"/>
    <property type="match status" value="1"/>
</dbReference>
<evidence type="ECO:0000313" key="2">
    <source>
        <dbReference type="EMBL" id="APS41728.1"/>
    </source>
</evidence>
<proteinExistence type="inferred from homology"/>
<dbReference type="PANTHER" id="PTHR30283">
    <property type="entry name" value="PEROXIDE STRESS RESPONSE PROTEIN YAAA"/>
    <property type="match status" value="1"/>
</dbReference>
<dbReference type="OrthoDB" id="9777133at2"/>
<gene>
    <name evidence="2" type="ORF">FOL01_0869</name>
</gene>
<accession>A0A1L6RB67</accession>
<dbReference type="Proteomes" id="UP000185473">
    <property type="component" value="Chromosome"/>
</dbReference>
<dbReference type="HAMAP" id="MF_00652">
    <property type="entry name" value="UPF0246"/>
    <property type="match status" value="1"/>
</dbReference>
<keyword evidence="3" id="KW-1185">Reference proteome</keyword>
<dbReference type="RefSeq" id="WP_075269558.1">
    <property type="nucleotide sequence ID" value="NZ_CP014332.1"/>
</dbReference>
<dbReference type="GO" id="GO:0033194">
    <property type="term" value="P:response to hydroperoxide"/>
    <property type="evidence" value="ECO:0007669"/>
    <property type="project" value="TreeGrafter"/>
</dbReference>
<dbReference type="Pfam" id="PF03883">
    <property type="entry name" value="H2O2_YaaD"/>
    <property type="match status" value="1"/>
</dbReference>
<name>A0A1L6RB67_9LACO</name>
<sequence>MQIIIAPAKKMITDDANFLPLHTPLYLNYTEQIFQALQNLTYDEAQKLWQTSDKLTQENYQNLQNMDLQQPLTPAILSYSGIQYQYMAPNVLSQAALNYLQKTLWILSGFYGALRPFDGIVPYRLEMGAHLPVAGAKNLYKFWGDRLYQAVRNQGPIINLASKEYAKTITPYLQDDDQFIDIIFAHLINGQLKTKATLAKIARGEMVRFIVENSLTTVAQLKQFQSETYTFDADRSDSQRLVFIGK</sequence>
<protein>
    <recommendedName>
        <fullName evidence="1">UPF0246 protein FOL01_0869</fullName>
    </recommendedName>
</protein>
<dbReference type="AlphaFoldDB" id="A0A1L6RB67"/>
<evidence type="ECO:0000256" key="1">
    <source>
        <dbReference type="HAMAP-Rule" id="MF_00652"/>
    </source>
</evidence>
<dbReference type="STRING" id="1631871.FOL01_0869"/>
<dbReference type="PANTHER" id="PTHR30283:SF4">
    <property type="entry name" value="PEROXIDE STRESS RESISTANCE PROTEIN YAAA"/>
    <property type="match status" value="1"/>
</dbReference>
<organism evidence="2 3">
    <name type="scientific">Weissella jogaejeotgali</name>
    <dbReference type="NCBI Taxonomy" id="1631871"/>
    <lineage>
        <taxon>Bacteria</taxon>
        <taxon>Bacillati</taxon>
        <taxon>Bacillota</taxon>
        <taxon>Bacilli</taxon>
        <taxon>Lactobacillales</taxon>
        <taxon>Lactobacillaceae</taxon>
        <taxon>Weissella</taxon>
    </lineage>
</organism>
<dbReference type="EMBL" id="CP014332">
    <property type="protein sequence ID" value="APS41728.1"/>
    <property type="molecule type" value="Genomic_DNA"/>
</dbReference>
<comment type="similarity">
    <text evidence="1">Belongs to the UPF0246 family.</text>
</comment>
<dbReference type="KEGG" id="wjo:FOL01_0869"/>
<reference evidence="2 3" key="1">
    <citation type="submission" date="2016-02" db="EMBL/GenBank/DDBJ databases">
        <title>Complete Genome Sequence of Weissella jogaejeotgali FOL01.</title>
        <authorList>
            <person name="Lee J.-H."/>
            <person name="Ku H.-J."/>
        </authorList>
    </citation>
    <scope>NUCLEOTIDE SEQUENCE [LARGE SCALE GENOMIC DNA]</scope>
    <source>
        <strain evidence="2 3">FOL01</strain>
    </source>
</reference>
<evidence type="ECO:0000313" key="3">
    <source>
        <dbReference type="Proteomes" id="UP000185473"/>
    </source>
</evidence>